<evidence type="ECO:0008006" key="4">
    <source>
        <dbReference type="Google" id="ProtNLM"/>
    </source>
</evidence>
<protein>
    <recommendedName>
        <fullName evidence="4">Glycosyltransferase RgtA/B/C/D-like domain-containing protein</fullName>
    </recommendedName>
</protein>
<evidence type="ECO:0000313" key="3">
    <source>
        <dbReference type="Proteomes" id="UP000285517"/>
    </source>
</evidence>
<dbReference type="OrthoDB" id="866311at2"/>
<dbReference type="AlphaFoldDB" id="A0A410G6J7"/>
<keyword evidence="1" id="KW-0472">Membrane</keyword>
<keyword evidence="3" id="KW-1185">Reference proteome</keyword>
<keyword evidence="1" id="KW-0812">Transmembrane</keyword>
<feature type="transmembrane region" description="Helical" evidence="1">
    <location>
        <begin position="201"/>
        <end position="219"/>
    </location>
</feature>
<evidence type="ECO:0000313" key="2">
    <source>
        <dbReference type="EMBL" id="QAA82918.1"/>
    </source>
</evidence>
<reference evidence="2 3" key="1">
    <citation type="submission" date="2019-01" db="EMBL/GenBank/DDBJ databases">
        <title>Complete genome sequencing of Aequorivita sp. H23M31.</title>
        <authorList>
            <person name="Bae J.-W."/>
        </authorList>
    </citation>
    <scope>NUCLEOTIDE SEQUENCE [LARGE SCALE GENOMIC DNA]</scope>
    <source>
        <strain evidence="2 3">H23M31</strain>
    </source>
</reference>
<feature type="transmembrane region" description="Helical" evidence="1">
    <location>
        <begin position="291"/>
        <end position="311"/>
    </location>
</feature>
<dbReference type="EMBL" id="CP034951">
    <property type="protein sequence ID" value="QAA82918.1"/>
    <property type="molecule type" value="Genomic_DNA"/>
</dbReference>
<sequence>MKIKIKKPLALLLLSILIVLFSLNIGMFWDNVLFASKMGNPLFENGILRWDLLPLDSDPGHPPFLATILAFGWTLFGKSLAVSHWMMLPFIFGLLWQIAFFVRFFVKEKSLQIWAFLLVVADPTLLSQLVLVNPEIIQLFFFFLALNGVLKNNLYLKIVGLAFLGIVSYRGMMLCFGIFLIDFLIHLFVNKRNIKSFFTKRNIIVYILAATPAIIYLSWRLLTKGWISSHPEENWGNAWHFETTYDFIKNLLRNALVLIHRFLDFGRIVPFLFIVFTVYIKRKSIRWKKIVPIIIIVFFSTIVIYTTSLLINNAMGHRYYIPSFLALALLSFLLLKHYKFKKLLYLGLLGSLLLGNFIIYPDNISQGWDASLAHIPYWNLREDAIDYMDANQIPIPKSASFFPNRTTIDDIDLNGDMRSFIEFTGEEEFVFYSNVYNISDEDLDALTREYQKLKSFEKFNVRIDIMHKKKVNNHEFEN</sequence>
<dbReference type="RefSeq" id="WP_128251282.1">
    <property type="nucleotide sequence ID" value="NZ_CP034951.1"/>
</dbReference>
<feature type="transmembrane region" description="Helical" evidence="1">
    <location>
        <begin position="258"/>
        <end position="279"/>
    </location>
</feature>
<dbReference type="KEGG" id="aev:EI546_14860"/>
<organism evidence="2 3">
    <name type="scientific">Aequorivita ciconiae</name>
    <dbReference type="NCBI Taxonomy" id="2494375"/>
    <lineage>
        <taxon>Bacteria</taxon>
        <taxon>Pseudomonadati</taxon>
        <taxon>Bacteroidota</taxon>
        <taxon>Flavobacteriia</taxon>
        <taxon>Flavobacteriales</taxon>
        <taxon>Flavobacteriaceae</taxon>
        <taxon>Aequorivita</taxon>
    </lineage>
</organism>
<accession>A0A410G6J7</accession>
<evidence type="ECO:0000256" key="1">
    <source>
        <dbReference type="SAM" id="Phobius"/>
    </source>
</evidence>
<proteinExistence type="predicted"/>
<dbReference type="Proteomes" id="UP000285517">
    <property type="component" value="Chromosome"/>
</dbReference>
<feature type="transmembrane region" description="Helical" evidence="1">
    <location>
        <begin position="317"/>
        <end position="335"/>
    </location>
</feature>
<feature type="transmembrane region" description="Helical" evidence="1">
    <location>
        <begin position="88"/>
        <end position="106"/>
    </location>
</feature>
<keyword evidence="1" id="KW-1133">Transmembrane helix</keyword>
<feature type="transmembrane region" description="Helical" evidence="1">
    <location>
        <begin position="169"/>
        <end position="189"/>
    </location>
</feature>
<feature type="transmembrane region" description="Helical" evidence="1">
    <location>
        <begin position="112"/>
        <end position="132"/>
    </location>
</feature>
<gene>
    <name evidence="2" type="ORF">EI546_14860</name>
</gene>
<name>A0A410G6J7_9FLAO</name>
<feature type="transmembrane region" description="Helical" evidence="1">
    <location>
        <begin position="342"/>
        <end position="360"/>
    </location>
</feature>